<reference evidence="1 2" key="1">
    <citation type="submission" date="2024-10" db="EMBL/GenBank/DDBJ databases">
        <title>Updated reference genomes for cyclostephanoid diatoms.</title>
        <authorList>
            <person name="Roberts W.R."/>
            <person name="Alverson A.J."/>
        </authorList>
    </citation>
    <scope>NUCLEOTIDE SEQUENCE [LARGE SCALE GENOMIC DNA]</scope>
    <source>
        <strain evidence="1 2">AJA232-27</strain>
    </source>
</reference>
<dbReference type="AlphaFoldDB" id="A0ABD3MH44"/>
<dbReference type="EMBL" id="JALLBG020000129">
    <property type="protein sequence ID" value="KAL3763078.1"/>
    <property type="molecule type" value="Genomic_DNA"/>
</dbReference>
<evidence type="ECO:0000313" key="1">
    <source>
        <dbReference type="EMBL" id="KAL3763078.1"/>
    </source>
</evidence>
<keyword evidence="2" id="KW-1185">Reference proteome</keyword>
<comment type="caution">
    <text evidence="1">The sequence shown here is derived from an EMBL/GenBank/DDBJ whole genome shotgun (WGS) entry which is preliminary data.</text>
</comment>
<name>A0ABD3MH44_9STRA</name>
<accession>A0ABD3MH44</accession>
<sequence length="293" mass="33174">MDGDDDNKMDDDTMKVRTLDIPVFLSTPEVTRYLVGNGKGKALEEEYECSIFITGLNSGSKDKSLPGHDLPHQLITMSGTDVRSLGRLRRTLEDTLIDYIIENTPTVVIGSVNPPPSLGRLLYHFGISASNAAPNTKDHRPDRTVLARSHFPFYLHTKRELGVNSSNPNHLPTKKVWMNIMELPRDESTGEYHGRFLVNRVCMNYYRNMECRVDIYGVWGGKSGEDDDGEDGDEQIGGNDLLCDPYVLITGSEKVNVDKCVQFIEYRIREHEERFGVERVGGRRMLRADKYEG</sequence>
<proteinExistence type="predicted"/>
<dbReference type="Proteomes" id="UP001530293">
    <property type="component" value="Unassembled WGS sequence"/>
</dbReference>
<gene>
    <name evidence="1" type="ORF">ACHAWU_007784</name>
</gene>
<protein>
    <submittedName>
        <fullName evidence="1">Uncharacterized protein</fullName>
    </submittedName>
</protein>
<organism evidence="1 2">
    <name type="scientific">Discostella pseudostelligera</name>
    <dbReference type="NCBI Taxonomy" id="259834"/>
    <lineage>
        <taxon>Eukaryota</taxon>
        <taxon>Sar</taxon>
        <taxon>Stramenopiles</taxon>
        <taxon>Ochrophyta</taxon>
        <taxon>Bacillariophyta</taxon>
        <taxon>Coscinodiscophyceae</taxon>
        <taxon>Thalassiosirophycidae</taxon>
        <taxon>Stephanodiscales</taxon>
        <taxon>Stephanodiscaceae</taxon>
        <taxon>Discostella</taxon>
    </lineage>
</organism>
<evidence type="ECO:0000313" key="2">
    <source>
        <dbReference type="Proteomes" id="UP001530293"/>
    </source>
</evidence>